<dbReference type="PATRIC" id="fig|1360.109.peg.2829"/>
<dbReference type="SMART" id="SM00530">
    <property type="entry name" value="HTH_XRE"/>
    <property type="match status" value="1"/>
</dbReference>
<dbReference type="InterPro" id="IPR001387">
    <property type="entry name" value="Cro/C1-type_HTH"/>
</dbReference>
<evidence type="ECO:0000259" key="1">
    <source>
        <dbReference type="PROSITE" id="PS50943"/>
    </source>
</evidence>
<dbReference type="GO" id="GO:0003677">
    <property type="term" value="F:DNA binding"/>
    <property type="evidence" value="ECO:0007669"/>
    <property type="project" value="InterPro"/>
</dbReference>
<dbReference type="InterPro" id="IPR010982">
    <property type="entry name" value="Lambda_DNA-bd_dom_sf"/>
</dbReference>
<dbReference type="Gene3D" id="1.10.260.40">
    <property type="entry name" value="lambda repressor-like DNA-binding domains"/>
    <property type="match status" value="1"/>
</dbReference>
<name>A0A0V8DVA7_LACLL</name>
<reference evidence="3" key="1">
    <citation type="submission" date="2015-10" db="EMBL/GenBank/DDBJ databases">
        <title>Draft Genome Sequences of 11 Lactococcus lactis subspecies cremoris strains.</title>
        <authorList>
            <person name="Wels M."/>
            <person name="Backus L."/>
            <person name="Boekhorst J."/>
            <person name="Dijkstra A."/>
            <person name="Beerthuizen M."/>
            <person name="Kelly W."/>
            <person name="Siezen R."/>
            <person name="Bachmann H."/>
            <person name="Van Hijum S."/>
        </authorList>
    </citation>
    <scope>NUCLEOTIDE SEQUENCE [LARGE SCALE GENOMIC DNA]</scope>
    <source>
        <strain evidence="3">LMG9449</strain>
    </source>
</reference>
<dbReference type="CDD" id="cd00093">
    <property type="entry name" value="HTH_XRE"/>
    <property type="match status" value="1"/>
</dbReference>
<evidence type="ECO:0000313" key="2">
    <source>
        <dbReference type="EMBL" id="KSU17420.1"/>
    </source>
</evidence>
<evidence type="ECO:0000313" key="3">
    <source>
        <dbReference type="Proteomes" id="UP000053612"/>
    </source>
</evidence>
<dbReference type="EMBL" id="LKLS01000136">
    <property type="protein sequence ID" value="KSU17420.1"/>
    <property type="molecule type" value="Genomic_DNA"/>
</dbReference>
<organism evidence="2 3">
    <name type="scientific">Lactococcus lactis subsp. lactis</name>
    <name type="common">Streptococcus lactis</name>
    <dbReference type="NCBI Taxonomy" id="1360"/>
    <lineage>
        <taxon>Bacteria</taxon>
        <taxon>Bacillati</taxon>
        <taxon>Bacillota</taxon>
        <taxon>Bacilli</taxon>
        <taxon>Lactobacillales</taxon>
        <taxon>Streptococcaceae</taxon>
        <taxon>Lactococcus</taxon>
    </lineage>
</organism>
<sequence length="172" mass="20111">MAKNRIKELRESSNPKITLKELSEKLKEKGLSFSDSQLYYYEQGKRSPRSKVADDFWQALSEIFDVSLAYVTGYDIDSQKLTKNLDSLNSQTKILSDEFKKDTGKAQNPTIKELKQYVNGDQERKINEDIKQLNNISYNLNEINRKKLIEYAKDLSKLQNFEKEKEKAEDKK</sequence>
<dbReference type="AlphaFoldDB" id="A0A0V8DVA7"/>
<gene>
    <name evidence="2" type="ORF">LMG9449_1675</name>
</gene>
<proteinExistence type="predicted"/>
<protein>
    <submittedName>
        <fullName evidence="2">Prophage pi1 protein 27</fullName>
    </submittedName>
</protein>
<dbReference type="PROSITE" id="PS50943">
    <property type="entry name" value="HTH_CROC1"/>
    <property type="match status" value="1"/>
</dbReference>
<accession>A0A0V8DVA7</accession>
<feature type="domain" description="HTH cro/C1-type" evidence="1">
    <location>
        <begin position="6"/>
        <end position="71"/>
    </location>
</feature>
<comment type="caution">
    <text evidence="2">The sequence shown here is derived from an EMBL/GenBank/DDBJ whole genome shotgun (WGS) entry which is preliminary data.</text>
</comment>
<dbReference type="SUPFAM" id="SSF47413">
    <property type="entry name" value="lambda repressor-like DNA-binding domains"/>
    <property type="match status" value="1"/>
</dbReference>
<dbReference type="RefSeq" id="WP_235587383.1">
    <property type="nucleotide sequence ID" value="NZ_LKLS01000136.1"/>
</dbReference>
<dbReference type="Proteomes" id="UP000053612">
    <property type="component" value="Unassembled WGS sequence"/>
</dbReference>